<dbReference type="OrthoDB" id="2316528at2759"/>
<evidence type="ECO:0008006" key="3">
    <source>
        <dbReference type="Google" id="ProtNLM"/>
    </source>
</evidence>
<proteinExistence type="predicted"/>
<dbReference type="EMBL" id="JEMT01008897">
    <property type="protein sequence ID" value="EXX78653.1"/>
    <property type="molecule type" value="Genomic_DNA"/>
</dbReference>
<name>A0A015NH20_RHIIW</name>
<gene>
    <name evidence="1" type="ORF">RirG_013170</name>
</gene>
<evidence type="ECO:0000313" key="2">
    <source>
        <dbReference type="Proteomes" id="UP000022910"/>
    </source>
</evidence>
<dbReference type="AlphaFoldDB" id="A0A015NH20"/>
<dbReference type="Proteomes" id="UP000022910">
    <property type="component" value="Unassembled WGS sequence"/>
</dbReference>
<dbReference type="HOGENOM" id="CLU_028913_0_1_1"/>
<organism evidence="1 2">
    <name type="scientific">Rhizophagus irregularis (strain DAOM 197198w)</name>
    <name type="common">Glomus intraradices</name>
    <dbReference type="NCBI Taxonomy" id="1432141"/>
    <lineage>
        <taxon>Eukaryota</taxon>
        <taxon>Fungi</taxon>
        <taxon>Fungi incertae sedis</taxon>
        <taxon>Mucoromycota</taxon>
        <taxon>Glomeromycotina</taxon>
        <taxon>Glomeromycetes</taxon>
        <taxon>Glomerales</taxon>
        <taxon>Glomeraceae</taxon>
        <taxon>Rhizophagus</taxon>
    </lineage>
</organism>
<evidence type="ECO:0000313" key="1">
    <source>
        <dbReference type="EMBL" id="EXX78653.1"/>
    </source>
</evidence>
<dbReference type="Gene3D" id="3.80.10.10">
    <property type="entry name" value="Ribonuclease Inhibitor"/>
    <property type="match status" value="1"/>
</dbReference>
<dbReference type="STRING" id="1432141.A0A015NH20"/>
<keyword evidence="2" id="KW-1185">Reference proteome</keyword>
<protein>
    <recommendedName>
        <fullName evidence="3">F-box domain-containing protein</fullName>
    </recommendedName>
</protein>
<dbReference type="InterPro" id="IPR032675">
    <property type="entry name" value="LRR_dom_sf"/>
</dbReference>
<sequence>MTCQLPSDCLNEIFECLEEDTLTLHSCLLTNRLWCGISVRILWRNIWDFNKSSYQQNPFRIDSSILSILYACLPNESKELLQKNGIFISTPTAKKPLFNYVAFCRVLSVRDICRIVDNAFKHKPPHNSLSLEDRNYLVINEIIKMFEKQIYSLKKLFYYNNHYHINYSFPYFPGIRNLSELHCSSNLPSNFFYQLAQLCHNIQTLSIDFHNYEALNELKEFISLQDNLKSLTLSAYDASWESILPSIKNHSNITRLHLYGDSDKLPFSFVSLLTNLQEFIFSFFNGSTFEEFNMFQHINFSKLHTLKIPYQCPKPEYVMKFLENNGKYLKKFHTDENDETLSLSIAKFCPNLRNLFVIFNSGETDILKTILLNCCQLESIKIWCGEGYLTENEVYETVADYAPPNFCELKLFNESYSDVVSPDELECFFITWKNRKLNYYYGYNYLIDDKENMRIIEKYVNLGVAKYETIGYEEEDKEEYYYYY</sequence>
<comment type="caution">
    <text evidence="1">The sequence shown here is derived from an EMBL/GenBank/DDBJ whole genome shotgun (WGS) entry which is preliminary data.</text>
</comment>
<accession>A0A015NH20</accession>
<reference evidence="1 2" key="1">
    <citation type="submission" date="2014-02" db="EMBL/GenBank/DDBJ databases">
        <title>Single nucleus genome sequencing reveals high similarity among nuclei of an endomycorrhizal fungus.</title>
        <authorList>
            <person name="Lin K."/>
            <person name="Geurts R."/>
            <person name="Zhang Z."/>
            <person name="Limpens E."/>
            <person name="Saunders D.G."/>
            <person name="Mu D."/>
            <person name="Pang E."/>
            <person name="Cao H."/>
            <person name="Cha H."/>
            <person name="Lin T."/>
            <person name="Zhou Q."/>
            <person name="Shang Y."/>
            <person name="Li Y."/>
            <person name="Ivanov S."/>
            <person name="Sharma T."/>
            <person name="Velzen R.V."/>
            <person name="Ruijter N.D."/>
            <person name="Aanen D.K."/>
            <person name="Win J."/>
            <person name="Kamoun S."/>
            <person name="Bisseling T."/>
            <person name="Huang S."/>
        </authorList>
    </citation>
    <scope>NUCLEOTIDE SEQUENCE [LARGE SCALE GENOMIC DNA]</scope>
    <source>
        <strain evidence="2">DAOM197198w</strain>
    </source>
</reference>
<dbReference type="SUPFAM" id="SSF52047">
    <property type="entry name" value="RNI-like"/>
    <property type="match status" value="1"/>
</dbReference>